<dbReference type="Proteomes" id="UP001235712">
    <property type="component" value="Unassembled WGS sequence"/>
</dbReference>
<feature type="transmembrane region" description="Helical" evidence="7">
    <location>
        <begin position="352"/>
        <end position="369"/>
    </location>
</feature>
<organism evidence="8 9">
    <name type="scientific">Kineosporia succinea</name>
    <dbReference type="NCBI Taxonomy" id="84632"/>
    <lineage>
        <taxon>Bacteria</taxon>
        <taxon>Bacillati</taxon>
        <taxon>Actinomycetota</taxon>
        <taxon>Actinomycetes</taxon>
        <taxon>Kineosporiales</taxon>
        <taxon>Kineosporiaceae</taxon>
        <taxon>Kineosporia</taxon>
    </lineage>
</organism>
<reference evidence="8 9" key="1">
    <citation type="submission" date="2023-07" db="EMBL/GenBank/DDBJ databases">
        <title>Sequencing the genomes of 1000 actinobacteria strains.</title>
        <authorList>
            <person name="Klenk H.-P."/>
        </authorList>
    </citation>
    <scope>NUCLEOTIDE SEQUENCE [LARGE SCALE GENOMIC DNA]</scope>
    <source>
        <strain evidence="8 9">DSM 44388</strain>
    </source>
</reference>
<dbReference type="RefSeq" id="WP_307243188.1">
    <property type="nucleotide sequence ID" value="NZ_JAUSQZ010000001.1"/>
</dbReference>
<dbReference type="PANTHER" id="PTHR23513">
    <property type="entry name" value="INTEGRAL MEMBRANE EFFLUX PROTEIN-RELATED"/>
    <property type="match status" value="1"/>
</dbReference>
<feature type="transmembrane region" description="Helical" evidence="7">
    <location>
        <begin position="259"/>
        <end position="280"/>
    </location>
</feature>
<feature type="transmembrane region" description="Helical" evidence="7">
    <location>
        <begin position="287"/>
        <end position="306"/>
    </location>
</feature>
<dbReference type="CDD" id="cd06173">
    <property type="entry name" value="MFS_MefA_like"/>
    <property type="match status" value="1"/>
</dbReference>
<proteinExistence type="predicted"/>
<evidence type="ECO:0000256" key="6">
    <source>
        <dbReference type="ARBA" id="ARBA00023136"/>
    </source>
</evidence>
<evidence type="ECO:0000256" key="5">
    <source>
        <dbReference type="ARBA" id="ARBA00022989"/>
    </source>
</evidence>
<feature type="transmembrane region" description="Helical" evidence="7">
    <location>
        <begin position="375"/>
        <end position="396"/>
    </location>
</feature>
<feature type="transmembrane region" description="Helical" evidence="7">
    <location>
        <begin position="12"/>
        <end position="39"/>
    </location>
</feature>
<protein>
    <submittedName>
        <fullName evidence="8">MFS family permease</fullName>
    </submittedName>
</protein>
<dbReference type="Gene3D" id="1.20.1250.20">
    <property type="entry name" value="MFS general substrate transporter like domains"/>
    <property type="match status" value="2"/>
</dbReference>
<keyword evidence="6 7" id="KW-0472">Membrane</keyword>
<feature type="transmembrane region" description="Helical" evidence="7">
    <location>
        <begin position="168"/>
        <end position="187"/>
    </location>
</feature>
<feature type="transmembrane region" description="Helical" evidence="7">
    <location>
        <begin position="312"/>
        <end position="331"/>
    </location>
</feature>
<name>A0ABT9P3P1_9ACTN</name>
<evidence type="ECO:0000313" key="9">
    <source>
        <dbReference type="Proteomes" id="UP001235712"/>
    </source>
</evidence>
<feature type="transmembrane region" description="Helical" evidence="7">
    <location>
        <begin position="86"/>
        <end position="118"/>
    </location>
</feature>
<accession>A0ABT9P3P1</accession>
<feature type="transmembrane region" description="Helical" evidence="7">
    <location>
        <begin position="45"/>
        <end position="65"/>
    </location>
</feature>
<feature type="transmembrane region" description="Helical" evidence="7">
    <location>
        <begin position="226"/>
        <end position="247"/>
    </location>
</feature>
<keyword evidence="4 7" id="KW-0812">Transmembrane</keyword>
<keyword evidence="2" id="KW-0813">Transport</keyword>
<keyword evidence="5 7" id="KW-1133">Transmembrane helix</keyword>
<evidence type="ECO:0000256" key="2">
    <source>
        <dbReference type="ARBA" id="ARBA00022448"/>
    </source>
</evidence>
<gene>
    <name evidence="8" type="ORF">J2S57_003055</name>
</gene>
<dbReference type="InterPro" id="IPR010290">
    <property type="entry name" value="TM_effector"/>
</dbReference>
<sequence>MRYLELLRRDRTVLLLWLAQMLSVGGDRIYAMAVMWVAWERGGAAAMGWVAVAESVPYILVGIFGRRLIDRCAHLRAMALIDVTRAALVAALPLAWAFGGITGLIVVAGLLGFGGAFFDPNLGSMTPDLVKPEDVPTVVALMDLTGRIARVAGPGTAGALLTLVSASILFWIDATTFILSALALLLLPRALAGTGRTVAHQARDVAKTQNTLRARQILREHPRARVMLGMHTVGIVAGAAGFALPALLTTRMDAGPGAYGTVMAAMGAGALGCHLVLGNIRLPQSVAVAYCLTWAAQGLLMAATGFAPSLPVLMAISVLAGGLIPISSVLMGTYMASHPTRVRRRLITVDQTLIRSGGTASMLIVPALAAANPTVAYVAASAVTVAAAVTGCVWIARSPQPQAEPSTSQAVPVA</sequence>
<evidence type="ECO:0000313" key="8">
    <source>
        <dbReference type="EMBL" id="MDP9827306.1"/>
    </source>
</evidence>
<keyword evidence="3" id="KW-1003">Cell membrane</keyword>
<comment type="subcellular location">
    <subcellularLocation>
        <location evidence="1">Cell membrane</location>
        <topology evidence="1">Multi-pass membrane protein</topology>
    </subcellularLocation>
</comment>
<evidence type="ECO:0000256" key="3">
    <source>
        <dbReference type="ARBA" id="ARBA00022475"/>
    </source>
</evidence>
<evidence type="ECO:0000256" key="4">
    <source>
        <dbReference type="ARBA" id="ARBA00022692"/>
    </source>
</evidence>
<evidence type="ECO:0000256" key="1">
    <source>
        <dbReference type="ARBA" id="ARBA00004651"/>
    </source>
</evidence>
<dbReference type="EMBL" id="JAUSQZ010000001">
    <property type="protein sequence ID" value="MDP9827306.1"/>
    <property type="molecule type" value="Genomic_DNA"/>
</dbReference>
<dbReference type="PANTHER" id="PTHR23513:SF6">
    <property type="entry name" value="MAJOR FACILITATOR SUPERFAMILY ASSOCIATED DOMAIN-CONTAINING PROTEIN"/>
    <property type="match status" value="1"/>
</dbReference>
<comment type="caution">
    <text evidence="8">The sequence shown here is derived from an EMBL/GenBank/DDBJ whole genome shotgun (WGS) entry which is preliminary data.</text>
</comment>
<dbReference type="SUPFAM" id="SSF103473">
    <property type="entry name" value="MFS general substrate transporter"/>
    <property type="match status" value="1"/>
</dbReference>
<dbReference type="Pfam" id="PF05977">
    <property type="entry name" value="MFS_3"/>
    <property type="match status" value="1"/>
</dbReference>
<dbReference type="InterPro" id="IPR036259">
    <property type="entry name" value="MFS_trans_sf"/>
</dbReference>
<keyword evidence="9" id="KW-1185">Reference proteome</keyword>
<evidence type="ECO:0000256" key="7">
    <source>
        <dbReference type="SAM" id="Phobius"/>
    </source>
</evidence>